<sequence length="119" mass="13958">MDNVKQKTKHKHKNDRVNFITVSTPIHRRIKITHVAVYHVTIRRKLKITLRARREQPIIIIIAGTLTIITDIIHIRTGKHTIFIGQLFTIHKPILIVIDPEKYIFRAIGQLNKHILEIL</sequence>
<feature type="transmembrane region" description="Helical" evidence="1">
    <location>
        <begin position="57"/>
        <end position="75"/>
    </location>
</feature>
<evidence type="ECO:0000313" key="2">
    <source>
        <dbReference type="EMBL" id="QIW89987.1"/>
    </source>
</evidence>
<proteinExistence type="predicted"/>
<accession>A0A6H0X6Z1</accession>
<keyword evidence="1" id="KW-0812">Transmembrane</keyword>
<reference evidence="2" key="1">
    <citation type="submission" date="2020-02" db="EMBL/GenBank/DDBJ databases">
        <authorList>
            <person name="Choudhury S."/>
            <person name="Lavelle A."/>
            <person name="Fanning L.J."/>
        </authorList>
    </citation>
    <scope>NUCLEOTIDE SEQUENCE</scope>
</reference>
<organism evidence="2">
    <name type="scientific">CRESS virus SC_1_H1_2017</name>
    <dbReference type="NCBI Taxonomy" id="2723249"/>
    <lineage>
        <taxon>Viruses</taxon>
        <taxon>Monodnaviria</taxon>
        <taxon>Shotokuvirae</taxon>
        <taxon>Cressdnaviricota</taxon>
    </lineage>
</organism>
<keyword evidence="1" id="KW-1133">Transmembrane helix</keyword>
<evidence type="ECO:0000256" key="1">
    <source>
        <dbReference type="SAM" id="Phobius"/>
    </source>
</evidence>
<dbReference type="EMBL" id="MT121959">
    <property type="protein sequence ID" value="QIW89987.1"/>
    <property type="molecule type" value="Genomic_DNA"/>
</dbReference>
<name>A0A6H0X6Z1_9VIRU</name>
<protein>
    <submittedName>
        <fullName evidence="2">Uncharacterized protein</fullName>
    </submittedName>
</protein>
<keyword evidence="1" id="KW-0472">Membrane</keyword>